<reference evidence="2" key="2">
    <citation type="submission" date="2020-09" db="EMBL/GenBank/DDBJ databases">
        <authorList>
            <person name="Sun Q."/>
            <person name="Ohkuma M."/>
        </authorList>
    </citation>
    <scope>NUCLEOTIDE SEQUENCE</scope>
    <source>
        <strain evidence="2">JCM 3313</strain>
    </source>
</reference>
<comment type="caution">
    <text evidence="2">The sequence shown here is derived from an EMBL/GenBank/DDBJ whole genome shotgun (WGS) entry which is preliminary data.</text>
</comment>
<name>A0A918AIF4_9PSEU</name>
<gene>
    <name evidence="2" type="ORF">GCM10010185_09770</name>
</gene>
<evidence type="ECO:0000256" key="1">
    <source>
        <dbReference type="SAM" id="MobiDB-lite"/>
    </source>
</evidence>
<evidence type="ECO:0000313" key="3">
    <source>
        <dbReference type="Proteomes" id="UP000639606"/>
    </source>
</evidence>
<evidence type="ECO:0000313" key="2">
    <source>
        <dbReference type="EMBL" id="GGP40734.1"/>
    </source>
</evidence>
<organism evidence="2 3">
    <name type="scientific">Saccharothrix coeruleofusca</name>
    <dbReference type="NCBI Taxonomy" id="33919"/>
    <lineage>
        <taxon>Bacteria</taxon>
        <taxon>Bacillati</taxon>
        <taxon>Actinomycetota</taxon>
        <taxon>Actinomycetes</taxon>
        <taxon>Pseudonocardiales</taxon>
        <taxon>Pseudonocardiaceae</taxon>
        <taxon>Saccharothrix</taxon>
    </lineage>
</organism>
<proteinExistence type="predicted"/>
<protein>
    <submittedName>
        <fullName evidence="2">Uncharacterized protein</fullName>
    </submittedName>
</protein>
<accession>A0A918AIF4</accession>
<keyword evidence="3" id="KW-1185">Reference proteome</keyword>
<reference evidence="2" key="1">
    <citation type="journal article" date="2014" name="Int. J. Syst. Evol. Microbiol.">
        <title>Complete genome sequence of Corynebacterium casei LMG S-19264T (=DSM 44701T), isolated from a smear-ripened cheese.</title>
        <authorList>
            <consortium name="US DOE Joint Genome Institute (JGI-PGF)"/>
            <person name="Walter F."/>
            <person name="Albersmeier A."/>
            <person name="Kalinowski J."/>
            <person name="Ruckert C."/>
        </authorList>
    </citation>
    <scope>NUCLEOTIDE SEQUENCE</scope>
    <source>
        <strain evidence="2">JCM 3313</strain>
    </source>
</reference>
<dbReference type="Proteomes" id="UP000639606">
    <property type="component" value="Unassembled WGS sequence"/>
</dbReference>
<dbReference type="EMBL" id="BMRG01000002">
    <property type="protein sequence ID" value="GGP40734.1"/>
    <property type="molecule type" value="Genomic_DNA"/>
</dbReference>
<dbReference type="RefSeq" id="WP_189221860.1">
    <property type="nucleotide sequence ID" value="NZ_BMRG01000002.1"/>
</dbReference>
<feature type="region of interest" description="Disordered" evidence="1">
    <location>
        <begin position="1"/>
        <end position="57"/>
    </location>
</feature>
<feature type="compositionally biased region" description="Polar residues" evidence="1">
    <location>
        <begin position="1"/>
        <end position="12"/>
    </location>
</feature>
<sequence length="57" mass="6381">MTDQNTPEANDQQEPEVVPNRRERRGHGKKNAGVQKALGVPHQSNFVGKRVFRRTGG</sequence>
<dbReference type="AlphaFoldDB" id="A0A918AIF4"/>